<reference evidence="13 14" key="1">
    <citation type="journal article" date="2018" name="Int. J. Syst. Bacteriol.">
        <title>Oceaniradius stylonemae gen. nov., sp. nov., isolated from a red alga, Stylonema cornu-cervi.</title>
        <authorList>
            <person name="Jeong S."/>
        </authorList>
    </citation>
    <scope>NUCLEOTIDE SEQUENCE [LARGE SCALE GENOMIC DNA]</scope>
    <source>
        <strain evidence="13 14">StC1</strain>
    </source>
</reference>
<evidence type="ECO:0000313" key="14">
    <source>
        <dbReference type="Proteomes" id="UP000246132"/>
    </source>
</evidence>
<evidence type="ECO:0000313" key="13">
    <source>
        <dbReference type="EMBL" id="RKF08646.1"/>
    </source>
</evidence>
<feature type="binding site" evidence="8">
    <location>
        <position position="53"/>
    </location>
    <ligand>
        <name>FAD</name>
        <dbReference type="ChEBI" id="CHEBI:57692"/>
    </ligand>
</feature>
<keyword evidence="14" id="KW-1185">Reference proteome</keyword>
<evidence type="ECO:0000256" key="8">
    <source>
        <dbReference type="PIRSR" id="PIRSR000350-3"/>
    </source>
</evidence>
<dbReference type="GO" id="GO:0050660">
    <property type="term" value="F:flavin adenine dinucleotide binding"/>
    <property type="evidence" value="ECO:0007669"/>
    <property type="project" value="TreeGrafter"/>
</dbReference>
<keyword evidence="4" id="KW-0521">NADP</keyword>
<organism evidence="13 14">
    <name type="scientific">Oceaniradius stylonematis</name>
    <dbReference type="NCBI Taxonomy" id="2184161"/>
    <lineage>
        <taxon>Bacteria</taxon>
        <taxon>Pseudomonadati</taxon>
        <taxon>Pseudomonadota</taxon>
        <taxon>Alphaproteobacteria</taxon>
        <taxon>Hyphomicrobiales</taxon>
        <taxon>Ahrensiaceae</taxon>
        <taxon>Oceaniradius</taxon>
    </lineage>
</organism>
<dbReference type="GO" id="GO:0003955">
    <property type="term" value="F:NAD(P)H dehydrogenase (quinone) activity"/>
    <property type="evidence" value="ECO:0007669"/>
    <property type="project" value="TreeGrafter"/>
</dbReference>
<feature type="binding site" evidence="8">
    <location>
        <position position="308"/>
    </location>
    <ligand>
        <name>FAD</name>
        <dbReference type="ChEBI" id="CHEBI:57692"/>
    </ligand>
</feature>
<gene>
    <name evidence="13" type="ORF">DEM25_001295</name>
</gene>
<dbReference type="PRINTS" id="PR00368">
    <property type="entry name" value="FADPNR"/>
</dbReference>
<feature type="binding site" evidence="8">
    <location>
        <begin position="141"/>
        <end position="143"/>
    </location>
    <ligand>
        <name>FAD</name>
        <dbReference type="ChEBI" id="CHEBI:57692"/>
    </ligand>
</feature>
<dbReference type="RefSeq" id="WP_109766710.1">
    <property type="nucleotide sequence ID" value="NZ_QFWV02000001.1"/>
</dbReference>
<feature type="domain" description="FAD/NAD(P)-binding" evidence="12">
    <location>
        <begin position="8"/>
        <end position="322"/>
    </location>
</feature>
<comment type="similarity">
    <text evidence="1 10">Belongs to the class-I pyridine nucleotide-disulfide oxidoreductase family.</text>
</comment>
<evidence type="ECO:0000256" key="5">
    <source>
        <dbReference type="ARBA" id="ARBA00023002"/>
    </source>
</evidence>
<keyword evidence="8" id="KW-0547">Nucleotide-binding</keyword>
<proteinExistence type="inferred from homology"/>
<dbReference type="InterPro" id="IPR016156">
    <property type="entry name" value="FAD/NAD-linked_Rdtase_dimer_sf"/>
</dbReference>
<evidence type="ECO:0000256" key="4">
    <source>
        <dbReference type="ARBA" id="ARBA00022857"/>
    </source>
</evidence>
<dbReference type="Proteomes" id="UP000246132">
    <property type="component" value="Unassembled WGS sequence"/>
</dbReference>
<feature type="binding site" evidence="8">
    <location>
        <position position="117"/>
    </location>
    <ligand>
        <name>FAD</name>
        <dbReference type="ChEBI" id="CHEBI:57692"/>
    </ligand>
</feature>
<dbReference type="InterPro" id="IPR004099">
    <property type="entry name" value="Pyr_nucl-diS_OxRdtase_dimer"/>
</dbReference>
<dbReference type="SUPFAM" id="SSF51905">
    <property type="entry name" value="FAD/NAD(P)-binding domain"/>
    <property type="match status" value="1"/>
</dbReference>
<keyword evidence="3 8" id="KW-0274">FAD</keyword>
<dbReference type="AlphaFoldDB" id="A0A3A8AFE7"/>
<dbReference type="Pfam" id="PF02852">
    <property type="entry name" value="Pyr_redox_dim"/>
    <property type="match status" value="1"/>
</dbReference>
<feature type="binding site" evidence="8">
    <location>
        <begin position="178"/>
        <end position="185"/>
    </location>
    <ligand>
        <name>NAD(+)</name>
        <dbReference type="ChEBI" id="CHEBI:57540"/>
    </ligand>
</feature>
<dbReference type="PRINTS" id="PR00411">
    <property type="entry name" value="PNDRDTASEI"/>
</dbReference>
<dbReference type="InterPro" id="IPR001100">
    <property type="entry name" value="Pyr_nuc-diS_OxRdtase"/>
</dbReference>
<accession>A0A3A8AFE7</accession>
<name>A0A3A8AFE7_9HYPH</name>
<dbReference type="Gene3D" id="3.50.50.60">
    <property type="entry name" value="FAD/NAD(P)-binding domain"/>
    <property type="match status" value="2"/>
</dbReference>
<evidence type="ECO:0000256" key="7">
    <source>
        <dbReference type="ARBA" id="ARBA00023284"/>
    </source>
</evidence>
<dbReference type="Gene3D" id="3.30.390.30">
    <property type="match status" value="1"/>
</dbReference>
<evidence type="ECO:0000259" key="11">
    <source>
        <dbReference type="Pfam" id="PF02852"/>
    </source>
</evidence>
<dbReference type="SUPFAM" id="SSF55424">
    <property type="entry name" value="FAD/NAD-linked reductases, dimerisation (C-terminal) domain"/>
    <property type="match status" value="1"/>
</dbReference>
<evidence type="ECO:0000256" key="6">
    <source>
        <dbReference type="ARBA" id="ARBA00023157"/>
    </source>
</evidence>
<feature type="binding site" evidence="8">
    <location>
        <position position="201"/>
    </location>
    <ligand>
        <name>NAD(+)</name>
        <dbReference type="ChEBI" id="CHEBI:57540"/>
    </ligand>
</feature>
<keyword evidence="8" id="KW-0520">NAD</keyword>
<dbReference type="InterPro" id="IPR036188">
    <property type="entry name" value="FAD/NAD-bd_sf"/>
</dbReference>
<evidence type="ECO:0000256" key="3">
    <source>
        <dbReference type="ARBA" id="ARBA00022827"/>
    </source>
</evidence>
<dbReference type="PANTHER" id="PTHR43014:SF2">
    <property type="entry name" value="MERCURIC REDUCTASE"/>
    <property type="match status" value="1"/>
</dbReference>
<evidence type="ECO:0000256" key="2">
    <source>
        <dbReference type="ARBA" id="ARBA00022630"/>
    </source>
</evidence>
<feature type="disulfide bond" description="Redox-active" evidence="9">
    <location>
        <begin position="44"/>
        <end position="49"/>
    </location>
</feature>
<evidence type="ECO:0000256" key="10">
    <source>
        <dbReference type="RuleBase" id="RU003691"/>
    </source>
</evidence>
<dbReference type="Pfam" id="PF07992">
    <property type="entry name" value="Pyr_redox_2"/>
    <property type="match status" value="1"/>
</dbReference>
<dbReference type="PANTHER" id="PTHR43014">
    <property type="entry name" value="MERCURIC REDUCTASE"/>
    <property type="match status" value="1"/>
</dbReference>
<evidence type="ECO:0000256" key="9">
    <source>
        <dbReference type="PIRSR" id="PIRSR000350-4"/>
    </source>
</evidence>
<dbReference type="OrthoDB" id="9781772at2"/>
<feature type="domain" description="Pyridine nucleotide-disulphide oxidoreductase dimerisation" evidence="11">
    <location>
        <begin position="343"/>
        <end position="450"/>
    </location>
</feature>
<evidence type="ECO:0000259" key="12">
    <source>
        <dbReference type="Pfam" id="PF07992"/>
    </source>
</evidence>
<dbReference type="PROSITE" id="PS00076">
    <property type="entry name" value="PYRIDINE_REDOX_1"/>
    <property type="match status" value="1"/>
</dbReference>
<keyword evidence="2 10" id="KW-0285">Flavoprotein</keyword>
<dbReference type="EMBL" id="QFWV02000001">
    <property type="protein sequence ID" value="RKF08646.1"/>
    <property type="molecule type" value="Genomic_DNA"/>
</dbReference>
<sequence length="475" mass="50930">MSDVLTPDICVIGAGSGGLTVAAAAAAFGVSVVLIEGGKMGGDCLNYGCVPSKAMIAAAKTAHSMRHAEKFGIKAVEPEVNFRRVHDHVHDVIGAIAPNDSVERFTALGVRVIEAHGTFTDARTVEAGGHTIKARRFVVATGSRAFVPPIPGLDQVDYLTNETLFEQTRKPGHLIVVGGGPIGMEMAQAHRRLGSEVTVIEAFKAMGKDDPELVSIVLDRIRDDGVEMMEETKVVSVEKRGKNGVRVTVEHDGEQSHVDGTHILVATGRAPNTENLGLDAAGIAHDRRGITVTDALRTTNKRVYAIGDVAGGLQFTHVAGYHAGLVVQSILFRLPGKPNNDIIPWATYTDPELAHVGLTEEQARKKAGDITILRWPYAENDRAQAERKTDGLVKMITDKKGRILGASIAGANAGEMINIFALALSKKMKAGDLRGFIAPYPTMTEITKRAATSFAAPMTRKPMVRRIIGFLRRFG</sequence>
<dbReference type="InterPro" id="IPR012999">
    <property type="entry name" value="Pyr_OxRdtase_I_AS"/>
</dbReference>
<dbReference type="GO" id="GO:0016668">
    <property type="term" value="F:oxidoreductase activity, acting on a sulfur group of donors, NAD(P) as acceptor"/>
    <property type="evidence" value="ECO:0007669"/>
    <property type="project" value="InterPro"/>
</dbReference>
<comment type="cofactor">
    <cofactor evidence="8">
        <name>FAD</name>
        <dbReference type="ChEBI" id="CHEBI:57692"/>
    </cofactor>
    <text evidence="8">Binds 1 FAD per subunit.</text>
</comment>
<keyword evidence="5 10" id="KW-0560">Oxidoreductase</keyword>
<feature type="binding site" evidence="8">
    <location>
        <position position="268"/>
    </location>
    <ligand>
        <name>NAD(+)</name>
        <dbReference type="ChEBI" id="CHEBI:57540"/>
    </ligand>
</feature>
<dbReference type="InterPro" id="IPR023753">
    <property type="entry name" value="FAD/NAD-binding_dom"/>
</dbReference>
<keyword evidence="7 10" id="KW-0676">Redox-active center</keyword>
<protein>
    <submittedName>
        <fullName evidence="13">Dihydrolipoamide dehydrogenase</fullName>
    </submittedName>
</protein>
<comment type="caution">
    <text evidence="13">The sequence shown here is derived from an EMBL/GenBank/DDBJ whole genome shotgun (WGS) entry which is preliminary data.</text>
</comment>
<evidence type="ECO:0000256" key="1">
    <source>
        <dbReference type="ARBA" id="ARBA00007532"/>
    </source>
</evidence>
<keyword evidence="6" id="KW-1015">Disulfide bond</keyword>
<dbReference type="FunFam" id="3.30.390.30:FF:000001">
    <property type="entry name" value="Dihydrolipoyl dehydrogenase"/>
    <property type="match status" value="1"/>
</dbReference>
<dbReference type="PIRSF" id="PIRSF000350">
    <property type="entry name" value="Mercury_reductase_MerA"/>
    <property type="match status" value="1"/>
</dbReference>